<organism evidence="1 4">
    <name type="scientific">Parvibacter caecicola</name>
    <dbReference type="NCBI Taxonomy" id="747645"/>
    <lineage>
        <taxon>Bacteria</taxon>
        <taxon>Bacillati</taxon>
        <taxon>Actinomycetota</taxon>
        <taxon>Coriobacteriia</taxon>
        <taxon>Coriobacteriales</taxon>
        <taxon>Coriobacteriaceae</taxon>
        <taxon>Parvibacter</taxon>
    </lineage>
</organism>
<dbReference type="PANTHER" id="PTHR37421">
    <property type="entry name" value="UPF0260 PROTEIN YCGN"/>
    <property type="match status" value="1"/>
</dbReference>
<evidence type="ECO:0000313" key="3">
    <source>
        <dbReference type="Proteomes" id="UP000309454"/>
    </source>
</evidence>
<dbReference type="AlphaFoldDB" id="A0A3N0A8L5"/>
<dbReference type="PANTHER" id="PTHR37421:SF1">
    <property type="entry name" value="UPF0260 PROTEIN YCGN"/>
    <property type="match status" value="1"/>
</dbReference>
<dbReference type="Proteomes" id="UP000530850">
    <property type="component" value="Unassembled WGS sequence"/>
</dbReference>
<sequence length="102" mass="12140">MGLWAVWKKYREVKPRWEQLCHGCGQCCYERTPAKGGRFTPIRPCEFLDEETLRCVVYPHRFEACPYCRKVTLRHALSRRYLPDSCGYVQTFRPLLRSGKRP</sequence>
<name>A0A3N0A8L5_9ACTN</name>
<dbReference type="EMBL" id="JACHYA010000002">
    <property type="protein sequence ID" value="MBB3170976.1"/>
    <property type="molecule type" value="Genomic_DNA"/>
</dbReference>
<dbReference type="Proteomes" id="UP000309454">
    <property type="component" value="Unassembled WGS sequence"/>
</dbReference>
<gene>
    <name evidence="2" type="ORF">E5982_08000</name>
    <name evidence="1" type="ORF">FHR31_000788</name>
</gene>
<dbReference type="InterPro" id="IPR008228">
    <property type="entry name" value="UCP006173"/>
</dbReference>
<proteinExistence type="predicted"/>
<evidence type="ECO:0000313" key="2">
    <source>
        <dbReference type="EMBL" id="TJW10003.1"/>
    </source>
</evidence>
<protein>
    <submittedName>
        <fullName evidence="1">Uncharacterized protein</fullName>
    </submittedName>
</protein>
<dbReference type="GeneID" id="93357426"/>
<evidence type="ECO:0000313" key="4">
    <source>
        <dbReference type="Proteomes" id="UP000530850"/>
    </source>
</evidence>
<keyword evidence="3" id="KW-1185">Reference proteome</keyword>
<reference evidence="2 3" key="1">
    <citation type="submission" date="2019-04" db="EMBL/GenBank/DDBJ databases">
        <title>Microbes associate with the intestines of laboratory mice.</title>
        <authorList>
            <person name="Navarre W."/>
            <person name="Wong E."/>
            <person name="Huang K.C."/>
            <person name="Tropini C."/>
            <person name="Ng K."/>
            <person name="Yu B."/>
        </authorList>
    </citation>
    <scope>NUCLEOTIDE SEQUENCE [LARGE SCALE GENOMIC DNA]</scope>
    <source>
        <strain evidence="2 3">NM48_B13</strain>
    </source>
</reference>
<dbReference type="RefSeq" id="WP_123186109.1">
    <property type="nucleotide sequence ID" value="NZ_CANSOV010000014.1"/>
</dbReference>
<evidence type="ECO:0000313" key="1">
    <source>
        <dbReference type="EMBL" id="MBB3170976.1"/>
    </source>
</evidence>
<comment type="caution">
    <text evidence="1">The sequence shown here is derived from an EMBL/GenBank/DDBJ whole genome shotgun (WGS) entry which is preliminary data.</text>
</comment>
<reference evidence="1 4" key="2">
    <citation type="submission" date="2020-08" db="EMBL/GenBank/DDBJ databases">
        <title>Sequencing the genomes of 1000 actinobacteria strains.</title>
        <authorList>
            <person name="Klenk H.-P."/>
        </authorList>
    </citation>
    <scope>NUCLEOTIDE SEQUENCE [LARGE SCALE GENOMIC DNA]</scope>
    <source>
        <strain evidence="1 4">DSM 22242</strain>
    </source>
</reference>
<dbReference type="OrthoDB" id="9786855at2"/>
<accession>A0A3N0A8L5</accession>
<dbReference type="EMBL" id="SSTM01000005">
    <property type="protein sequence ID" value="TJW10003.1"/>
    <property type="molecule type" value="Genomic_DNA"/>
</dbReference>